<evidence type="ECO:0000256" key="1">
    <source>
        <dbReference type="ARBA" id="ARBA00023015"/>
    </source>
</evidence>
<evidence type="ECO:0000256" key="2">
    <source>
        <dbReference type="ARBA" id="ARBA00023125"/>
    </source>
</evidence>
<gene>
    <name evidence="6" type="ORF">PSALAMII_LOCUS1794</name>
</gene>
<evidence type="ECO:0000256" key="3">
    <source>
        <dbReference type="ARBA" id="ARBA00023163"/>
    </source>
</evidence>
<dbReference type="CDD" id="cd00067">
    <property type="entry name" value="GAL4"/>
    <property type="match status" value="1"/>
</dbReference>
<dbReference type="PANTHER" id="PTHR47784">
    <property type="entry name" value="STEROL UPTAKE CONTROL PROTEIN 2"/>
    <property type="match status" value="1"/>
</dbReference>
<name>A0A9W4IKV2_9EURO</name>
<dbReference type="Proteomes" id="UP001152592">
    <property type="component" value="Unassembled WGS sequence"/>
</dbReference>
<comment type="caution">
    <text evidence="6">The sequence shown here is derived from an EMBL/GenBank/DDBJ whole genome shotgun (WGS) entry which is preliminary data.</text>
</comment>
<dbReference type="InterPro" id="IPR053157">
    <property type="entry name" value="Sterol_Uptake_Regulator"/>
</dbReference>
<evidence type="ECO:0000313" key="7">
    <source>
        <dbReference type="Proteomes" id="UP001152592"/>
    </source>
</evidence>
<evidence type="ECO:0000256" key="4">
    <source>
        <dbReference type="ARBA" id="ARBA00023242"/>
    </source>
</evidence>
<proteinExistence type="predicted"/>
<dbReference type="Pfam" id="PF00172">
    <property type="entry name" value="Zn_clus"/>
    <property type="match status" value="1"/>
</dbReference>
<dbReference type="GO" id="GO:0008270">
    <property type="term" value="F:zinc ion binding"/>
    <property type="evidence" value="ECO:0007669"/>
    <property type="project" value="InterPro"/>
</dbReference>
<keyword evidence="1" id="KW-0805">Transcription regulation</keyword>
<sequence>MRRNIRYHHKSRNGCQNCKSRRVKCDEERPACAGCLRRDEECSFAEFAADPASTRLRPRQDAGLNILTSEDSEVPEEPRYTPKSLLDLRLMHHYSVFTAKAFSDTFNEAVVNALQVDLPRLALEHAFLIDAVLFAAMVHLGCSSKSAISLPLFTYRDQALRTLRTAVENLSSTNIHAVRGASVLLAAVSFPTDRITNQSGLWISNWMALALGQRNFRANRIVESSTPGDAISTAGLYGSFSDLDAAAVIPIPIRCALEETHEVEETQDSAYHSTLSTAAAELGRLISILKNPYETMFLEKKVKAWTFDVVQPEFLSFIQKGRPKALVVLAYYLALFKFVPKTWIYQGFPDHDIAIVTSTLDPIWKKHVSIPQKIIQMDDDTVAAKLLVSCLENADII</sequence>
<evidence type="ECO:0000313" key="6">
    <source>
        <dbReference type="EMBL" id="CAG8298922.1"/>
    </source>
</evidence>
<dbReference type="GO" id="GO:0001228">
    <property type="term" value="F:DNA-binding transcription activator activity, RNA polymerase II-specific"/>
    <property type="evidence" value="ECO:0007669"/>
    <property type="project" value="TreeGrafter"/>
</dbReference>
<keyword evidence="2" id="KW-0238">DNA-binding</keyword>
<dbReference type="PANTHER" id="PTHR47784:SF5">
    <property type="entry name" value="STEROL UPTAKE CONTROL PROTEIN 2"/>
    <property type="match status" value="1"/>
</dbReference>
<protein>
    <recommendedName>
        <fullName evidence="5">Zn(2)-C6 fungal-type domain-containing protein</fullName>
    </recommendedName>
</protein>
<feature type="domain" description="Zn(2)-C6 fungal-type" evidence="5">
    <location>
        <begin position="14"/>
        <end position="44"/>
    </location>
</feature>
<dbReference type="SMART" id="SM00066">
    <property type="entry name" value="GAL4"/>
    <property type="match status" value="1"/>
</dbReference>
<dbReference type="OrthoDB" id="2534600at2759"/>
<keyword evidence="4" id="KW-0539">Nucleus</keyword>
<keyword evidence="3" id="KW-0804">Transcription</keyword>
<dbReference type="PROSITE" id="PS00463">
    <property type="entry name" value="ZN2_CY6_FUNGAL_1"/>
    <property type="match status" value="1"/>
</dbReference>
<dbReference type="InterPro" id="IPR001138">
    <property type="entry name" value="Zn2Cys6_DnaBD"/>
</dbReference>
<dbReference type="AlphaFoldDB" id="A0A9W4IKV2"/>
<dbReference type="EMBL" id="CAJVPD010000077">
    <property type="protein sequence ID" value="CAG8298922.1"/>
    <property type="molecule type" value="Genomic_DNA"/>
</dbReference>
<dbReference type="Gene3D" id="4.10.240.10">
    <property type="entry name" value="Zn(2)-C6 fungal-type DNA-binding domain"/>
    <property type="match status" value="1"/>
</dbReference>
<dbReference type="InterPro" id="IPR036864">
    <property type="entry name" value="Zn2-C6_fun-type_DNA-bd_sf"/>
</dbReference>
<organism evidence="6 7">
    <name type="scientific">Penicillium salamii</name>
    <dbReference type="NCBI Taxonomy" id="1612424"/>
    <lineage>
        <taxon>Eukaryota</taxon>
        <taxon>Fungi</taxon>
        <taxon>Dikarya</taxon>
        <taxon>Ascomycota</taxon>
        <taxon>Pezizomycotina</taxon>
        <taxon>Eurotiomycetes</taxon>
        <taxon>Eurotiomycetidae</taxon>
        <taxon>Eurotiales</taxon>
        <taxon>Aspergillaceae</taxon>
        <taxon>Penicillium</taxon>
    </lineage>
</organism>
<evidence type="ECO:0000259" key="5">
    <source>
        <dbReference type="PROSITE" id="PS50048"/>
    </source>
</evidence>
<dbReference type="PROSITE" id="PS50048">
    <property type="entry name" value="ZN2_CY6_FUNGAL_2"/>
    <property type="match status" value="1"/>
</dbReference>
<dbReference type="GO" id="GO:0003677">
    <property type="term" value="F:DNA binding"/>
    <property type="evidence" value="ECO:0007669"/>
    <property type="project" value="UniProtKB-KW"/>
</dbReference>
<reference evidence="6" key="1">
    <citation type="submission" date="2021-07" db="EMBL/GenBank/DDBJ databases">
        <authorList>
            <person name="Branca A.L. A."/>
        </authorList>
    </citation>
    <scope>NUCLEOTIDE SEQUENCE</scope>
</reference>
<accession>A0A9W4IKV2</accession>
<dbReference type="SUPFAM" id="SSF57701">
    <property type="entry name" value="Zn2/Cys6 DNA-binding domain"/>
    <property type="match status" value="1"/>
</dbReference>